<feature type="region of interest" description="Disordered" evidence="1">
    <location>
        <begin position="96"/>
        <end position="131"/>
    </location>
</feature>
<feature type="signal peptide" evidence="2">
    <location>
        <begin position="1"/>
        <end position="27"/>
    </location>
</feature>
<keyword evidence="4" id="KW-1185">Reference proteome</keyword>
<organism evidence="3 4">
    <name type="scientific">Streptomyces daqingensis</name>
    <dbReference type="NCBI Taxonomy" id="1472640"/>
    <lineage>
        <taxon>Bacteria</taxon>
        <taxon>Bacillati</taxon>
        <taxon>Actinomycetota</taxon>
        <taxon>Actinomycetes</taxon>
        <taxon>Kitasatosporales</taxon>
        <taxon>Streptomycetaceae</taxon>
        <taxon>Streptomyces</taxon>
    </lineage>
</organism>
<comment type="caution">
    <text evidence="3">The sequence shown here is derived from an EMBL/GenBank/DDBJ whole genome shotgun (WGS) entry which is preliminary data.</text>
</comment>
<sequence>MRKSLRVSALAVLAAAMIGASATTASAAPKDYGNGGSPQTNICGNTLQENEAEAEEALAAAASQENNGHRATFCQTGIGNTITNVNPDIHVNLVLPEGAGNGGGEENGNGGGEADSAKKGSKATKGMKNAA</sequence>
<evidence type="ECO:0000256" key="2">
    <source>
        <dbReference type="SAM" id="SignalP"/>
    </source>
</evidence>
<evidence type="ECO:0000256" key="1">
    <source>
        <dbReference type="SAM" id="MobiDB-lite"/>
    </source>
</evidence>
<evidence type="ECO:0000313" key="3">
    <source>
        <dbReference type="EMBL" id="GGO49727.1"/>
    </source>
</evidence>
<evidence type="ECO:0000313" key="4">
    <source>
        <dbReference type="Proteomes" id="UP000631535"/>
    </source>
</evidence>
<proteinExistence type="predicted"/>
<keyword evidence="2" id="KW-0732">Signal</keyword>
<dbReference type="Proteomes" id="UP000631535">
    <property type="component" value="Unassembled WGS sequence"/>
</dbReference>
<accession>A0ABQ2MDI9</accession>
<feature type="chain" id="PRO_5045786835" description="Secreted protein" evidence="2">
    <location>
        <begin position="28"/>
        <end position="131"/>
    </location>
</feature>
<gene>
    <name evidence="3" type="ORF">GCM10012287_27750</name>
</gene>
<feature type="compositionally biased region" description="Gly residues" evidence="1">
    <location>
        <begin position="99"/>
        <end position="113"/>
    </location>
</feature>
<reference evidence="4" key="1">
    <citation type="journal article" date="2019" name="Int. J. Syst. Evol. Microbiol.">
        <title>The Global Catalogue of Microorganisms (GCM) 10K type strain sequencing project: providing services to taxonomists for standard genome sequencing and annotation.</title>
        <authorList>
            <consortium name="The Broad Institute Genomics Platform"/>
            <consortium name="The Broad Institute Genome Sequencing Center for Infectious Disease"/>
            <person name="Wu L."/>
            <person name="Ma J."/>
        </authorList>
    </citation>
    <scope>NUCLEOTIDE SEQUENCE [LARGE SCALE GENOMIC DNA]</scope>
    <source>
        <strain evidence="4">CGMCC 4.7178</strain>
    </source>
</reference>
<protein>
    <recommendedName>
        <fullName evidence="5">Secreted protein</fullName>
    </recommendedName>
</protein>
<dbReference type="EMBL" id="BMMP01000008">
    <property type="protein sequence ID" value="GGO49727.1"/>
    <property type="molecule type" value="Genomic_DNA"/>
</dbReference>
<dbReference type="RefSeq" id="WP_189037432.1">
    <property type="nucleotide sequence ID" value="NZ_BMMP01000008.1"/>
</dbReference>
<evidence type="ECO:0008006" key="5">
    <source>
        <dbReference type="Google" id="ProtNLM"/>
    </source>
</evidence>
<name>A0ABQ2MDI9_9ACTN</name>